<dbReference type="Proteomes" id="UP001583177">
    <property type="component" value="Unassembled WGS sequence"/>
</dbReference>
<reference evidence="8 9" key="1">
    <citation type="journal article" date="2024" name="IMA Fungus">
        <title>IMA Genome - F19 : A genome assembly and annotation guide to empower mycologists, including annotated draft genome sequences of Ceratocystis pirilliformis, Diaporthe australafricana, Fusarium ophioides, Paecilomyces lecythidis, and Sporothrix stenoceras.</title>
        <authorList>
            <person name="Aylward J."/>
            <person name="Wilson A.M."/>
            <person name="Visagie C.M."/>
            <person name="Spraker J."/>
            <person name="Barnes I."/>
            <person name="Buitendag C."/>
            <person name="Ceriani C."/>
            <person name="Del Mar Angel L."/>
            <person name="du Plessis D."/>
            <person name="Fuchs T."/>
            <person name="Gasser K."/>
            <person name="Kramer D."/>
            <person name="Li W."/>
            <person name="Munsamy K."/>
            <person name="Piso A."/>
            <person name="Price J.L."/>
            <person name="Sonnekus B."/>
            <person name="Thomas C."/>
            <person name="van der Nest A."/>
            <person name="van Dijk A."/>
            <person name="van Heerden A."/>
            <person name="van Vuuren N."/>
            <person name="Yilmaz N."/>
            <person name="Duong T.A."/>
            <person name="van der Merwe N.A."/>
            <person name="Wingfield M.J."/>
            <person name="Wingfield B.D."/>
        </authorList>
    </citation>
    <scope>NUCLEOTIDE SEQUENCE [LARGE SCALE GENOMIC DNA]</scope>
    <source>
        <strain evidence="8 9">CMW 18300</strain>
    </source>
</reference>
<gene>
    <name evidence="8" type="ORF">Daus18300_003315</name>
</gene>
<keyword evidence="6" id="KW-0539">Nucleus</keyword>
<evidence type="ECO:0000256" key="3">
    <source>
        <dbReference type="ARBA" id="ARBA00023015"/>
    </source>
</evidence>
<dbReference type="InterPro" id="IPR021858">
    <property type="entry name" value="Fun_TF"/>
</dbReference>
<dbReference type="PANTHER" id="PTHR37534:SF46">
    <property type="entry name" value="ZN(II)2CYS6 TRANSCRIPTION FACTOR (EUROFUNG)"/>
    <property type="match status" value="1"/>
</dbReference>
<sequence>MLGLETGNIDPATSPNVDGPASDTRFMDYYQRNLAGLMVWLDSEENDYRKRVVPLAEHQPAIGFAIVAFAAQHGAMTCNPHENIATIAQSARDRCLQLIQTRAQEMTEKLAQGFELSSESDIADAEWMLASILIVNNYENARCRVDAAESHRRAARTIVNLFSQSVSVTAGHELFAFLRNQLAIEDVMAATTTFDEYLIRNAITPVPGSDSLLFSKYLTLLHQITLQSVERIGRLHPAESSEEPLTMSMVQSEFEQARGATLIAAGRLGLGGSTMVRDFVRLVEVYHNAGLLYAFSCLEYAREKGPEWRTICTKLFDQLSGFEDLNSFVQNLAWPTFIAGTTCHGNKERQGMVVWMLTAIHEVTRFDYYMDAVDFLKCFWADSNVDWRARVRAREASGKRMFVV</sequence>
<dbReference type="EMBL" id="JAWRVE010000020">
    <property type="protein sequence ID" value="KAL1875244.1"/>
    <property type="molecule type" value="Genomic_DNA"/>
</dbReference>
<keyword evidence="3" id="KW-0805">Transcription regulation</keyword>
<keyword evidence="4" id="KW-0238">DNA-binding</keyword>
<evidence type="ECO:0000256" key="5">
    <source>
        <dbReference type="ARBA" id="ARBA00023163"/>
    </source>
</evidence>
<keyword evidence="2" id="KW-0862">Zinc</keyword>
<evidence type="ECO:0000256" key="2">
    <source>
        <dbReference type="ARBA" id="ARBA00022833"/>
    </source>
</evidence>
<accession>A0ABR3XH03</accession>
<feature type="region of interest" description="Disordered" evidence="7">
    <location>
        <begin position="1"/>
        <end position="22"/>
    </location>
</feature>
<evidence type="ECO:0000313" key="9">
    <source>
        <dbReference type="Proteomes" id="UP001583177"/>
    </source>
</evidence>
<evidence type="ECO:0000256" key="6">
    <source>
        <dbReference type="ARBA" id="ARBA00023242"/>
    </source>
</evidence>
<organism evidence="8 9">
    <name type="scientific">Diaporthe australafricana</name>
    <dbReference type="NCBI Taxonomy" id="127596"/>
    <lineage>
        <taxon>Eukaryota</taxon>
        <taxon>Fungi</taxon>
        <taxon>Dikarya</taxon>
        <taxon>Ascomycota</taxon>
        <taxon>Pezizomycotina</taxon>
        <taxon>Sordariomycetes</taxon>
        <taxon>Sordariomycetidae</taxon>
        <taxon>Diaporthales</taxon>
        <taxon>Diaporthaceae</taxon>
        <taxon>Diaporthe</taxon>
    </lineage>
</organism>
<name>A0ABR3XH03_9PEZI</name>
<evidence type="ECO:0000313" key="8">
    <source>
        <dbReference type="EMBL" id="KAL1875244.1"/>
    </source>
</evidence>
<evidence type="ECO:0000256" key="7">
    <source>
        <dbReference type="SAM" id="MobiDB-lite"/>
    </source>
</evidence>
<evidence type="ECO:0000256" key="1">
    <source>
        <dbReference type="ARBA" id="ARBA00004123"/>
    </source>
</evidence>
<proteinExistence type="predicted"/>
<evidence type="ECO:0000256" key="4">
    <source>
        <dbReference type="ARBA" id="ARBA00023125"/>
    </source>
</evidence>
<dbReference type="Pfam" id="PF11951">
    <property type="entry name" value="Fungal_trans_2"/>
    <property type="match status" value="1"/>
</dbReference>
<keyword evidence="5" id="KW-0804">Transcription</keyword>
<keyword evidence="9" id="KW-1185">Reference proteome</keyword>
<comment type="subcellular location">
    <subcellularLocation>
        <location evidence="1">Nucleus</location>
    </subcellularLocation>
</comment>
<protein>
    <submittedName>
        <fullName evidence="8">Uncharacterized protein</fullName>
    </submittedName>
</protein>
<dbReference type="PANTHER" id="PTHR37534">
    <property type="entry name" value="TRANSCRIPTIONAL ACTIVATOR PROTEIN UGA3"/>
    <property type="match status" value="1"/>
</dbReference>
<comment type="caution">
    <text evidence="8">The sequence shown here is derived from an EMBL/GenBank/DDBJ whole genome shotgun (WGS) entry which is preliminary data.</text>
</comment>